<sequence>MRILMTTTTRSAIDEENRGDGDCLWTRFSVIWMHLPRVMRIVAWRIFLWRKGVGYGYGDQKGKEIVLVYFGVFVEFDFT</sequence>
<dbReference type="AlphaFoldDB" id="A0AAV6UZ56"/>
<dbReference type="Proteomes" id="UP000827092">
    <property type="component" value="Unassembled WGS sequence"/>
</dbReference>
<protein>
    <recommendedName>
        <fullName evidence="3">Transmembrane protein</fullName>
    </recommendedName>
</protein>
<proteinExistence type="predicted"/>
<evidence type="ECO:0000313" key="1">
    <source>
        <dbReference type="EMBL" id="KAG8189621.1"/>
    </source>
</evidence>
<comment type="caution">
    <text evidence="1">The sequence shown here is derived from an EMBL/GenBank/DDBJ whole genome shotgun (WGS) entry which is preliminary data.</text>
</comment>
<reference evidence="1 2" key="1">
    <citation type="journal article" date="2022" name="Nat. Ecol. Evol.">
        <title>A masculinizing supergene underlies an exaggerated male reproductive morph in a spider.</title>
        <authorList>
            <person name="Hendrickx F."/>
            <person name="De Corte Z."/>
            <person name="Sonet G."/>
            <person name="Van Belleghem S.M."/>
            <person name="Kostlbacher S."/>
            <person name="Vangestel C."/>
        </authorList>
    </citation>
    <scope>NUCLEOTIDE SEQUENCE [LARGE SCALE GENOMIC DNA]</scope>
    <source>
        <strain evidence="1">W744_W776</strain>
    </source>
</reference>
<evidence type="ECO:0000313" key="2">
    <source>
        <dbReference type="Proteomes" id="UP000827092"/>
    </source>
</evidence>
<gene>
    <name evidence="1" type="ORF">JTE90_018975</name>
</gene>
<dbReference type="EMBL" id="JAFNEN010000210">
    <property type="protein sequence ID" value="KAG8189621.1"/>
    <property type="molecule type" value="Genomic_DNA"/>
</dbReference>
<keyword evidence="2" id="KW-1185">Reference proteome</keyword>
<name>A0AAV6UZ56_9ARAC</name>
<accession>A0AAV6UZ56</accession>
<evidence type="ECO:0008006" key="3">
    <source>
        <dbReference type="Google" id="ProtNLM"/>
    </source>
</evidence>
<organism evidence="1 2">
    <name type="scientific">Oedothorax gibbosus</name>
    <dbReference type="NCBI Taxonomy" id="931172"/>
    <lineage>
        <taxon>Eukaryota</taxon>
        <taxon>Metazoa</taxon>
        <taxon>Ecdysozoa</taxon>
        <taxon>Arthropoda</taxon>
        <taxon>Chelicerata</taxon>
        <taxon>Arachnida</taxon>
        <taxon>Araneae</taxon>
        <taxon>Araneomorphae</taxon>
        <taxon>Entelegynae</taxon>
        <taxon>Araneoidea</taxon>
        <taxon>Linyphiidae</taxon>
        <taxon>Erigoninae</taxon>
        <taxon>Oedothorax</taxon>
    </lineage>
</organism>